<feature type="domain" description="L-asparaginase N-terminal" evidence="8">
    <location>
        <begin position="9"/>
        <end position="201"/>
    </location>
</feature>
<dbReference type="PIRSF" id="PIRSF001220">
    <property type="entry name" value="L-ASNase_gatD"/>
    <property type="match status" value="1"/>
</dbReference>
<comment type="similarity">
    <text evidence="1">Belongs to the asparaginase 1 family.</text>
</comment>
<feature type="active site" evidence="7">
    <location>
        <position position="93"/>
    </location>
</feature>
<dbReference type="SFLD" id="SFLDS00057">
    <property type="entry name" value="Glutaminase/Asparaginase"/>
    <property type="match status" value="1"/>
</dbReference>
<dbReference type="GO" id="GO:0009066">
    <property type="term" value="P:aspartate family amino acid metabolic process"/>
    <property type="evidence" value="ECO:0007669"/>
    <property type="project" value="UniProtKB-ARBA"/>
</dbReference>
<dbReference type="AlphaFoldDB" id="A0AAW5MZM3"/>
<dbReference type="InterPro" id="IPR006033">
    <property type="entry name" value="AsnA_fam"/>
</dbReference>
<dbReference type="PIRSF" id="PIRSF500176">
    <property type="entry name" value="L_ASNase"/>
    <property type="match status" value="1"/>
</dbReference>
<dbReference type="Pfam" id="PF17763">
    <property type="entry name" value="Asparaginase_C"/>
    <property type="match status" value="1"/>
</dbReference>
<keyword evidence="3 10" id="KW-0378">Hydrolase</keyword>
<dbReference type="EC" id="3.5.1.1" evidence="2"/>
<reference evidence="10 11" key="1">
    <citation type="submission" date="2022-08" db="EMBL/GenBank/DDBJ databases">
        <authorList>
            <person name="Zeman M."/>
            <person name="Kubasova T."/>
        </authorList>
    </citation>
    <scope>NUCLEOTIDE SEQUENCE [LARGE SCALE GENOMIC DNA]</scope>
    <source>
        <strain evidence="10 11">ET62</strain>
    </source>
</reference>
<dbReference type="InterPro" id="IPR041725">
    <property type="entry name" value="L-asparaginase_I"/>
</dbReference>
<dbReference type="FunFam" id="3.40.50.40:FF:000001">
    <property type="entry name" value="L-asparaginase 1"/>
    <property type="match status" value="1"/>
</dbReference>
<evidence type="ECO:0000313" key="10">
    <source>
        <dbReference type="EMBL" id="MCR8873921.1"/>
    </source>
</evidence>
<feature type="binding site" evidence="5">
    <location>
        <begin position="93"/>
        <end position="94"/>
    </location>
    <ligand>
        <name>substrate</name>
    </ligand>
</feature>
<dbReference type="Gene3D" id="3.40.50.1170">
    <property type="entry name" value="L-asparaginase, N-terminal domain"/>
    <property type="match status" value="1"/>
</dbReference>
<evidence type="ECO:0000259" key="8">
    <source>
        <dbReference type="Pfam" id="PF00710"/>
    </source>
</evidence>
<dbReference type="InterPro" id="IPR027474">
    <property type="entry name" value="L-asparaginase_N"/>
</dbReference>
<dbReference type="Gene3D" id="3.40.50.40">
    <property type="match status" value="1"/>
</dbReference>
<evidence type="ECO:0000256" key="1">
    <source>
        <dbReference type="ARBA" id="ARBA00010518"/>
    </source>
</evidence>
<feature type="domain" description="Asparaginase/glutaminase C-terminal" evidence="9">
    <location>
        <begin position="220"/>
        <end position="334"/>
    </location>
</feature>
<name>A0AAW5MZM3_9BACT</name>
<dbReference type="PRINTS" id="PR00139">
    <property type="entry name" value="ASNGLNASE"/>
</dbReference>
<feature type="binding site" evidence="5">
    <location>
        <position position="62"/>
    </location>
    <ligand>
        <name>substrate</name>
    </ligand>
</feature>
<comment type="caution">
    <text evidence="10">The sequence shown here is derived from an EMBL/GenBank/DDBJ whole genome shotgun (WGS) entry which is preliminary data.</text>
</comment>
<dbReference type="PROSITE" id="PS51732">
    <property type="entry name" value="ASN_GLN_ASE_3"/>
    <property type="match status" value="1"/>
</dbReference>
<dbReference type="Pfam" id="PF00710">
    <property type="entry name" value="Asparaginase"/>
    <property type="match status" value="1"/>
</dbReference>
<evidence type="ECO:0000256" key="2">
    <source>
        <dbReference type="ARBA" id="ARBA00012920"/>
    </source>
</evidence>
<dbReference type="CDD" id="cd08963">
    <property type="entry name" value="L-asparaginase_I"/>
    <property type="match status" value="1"/>
</dbReference>
<dbReference type="NCBIfam" id="TIGR00519">
    <property type="entry name" value="asnASE_I"/>
    <property type="match status" value="1"/>
</dbReference>
<evidence type="ECO:0000259" key="9">
    <source>
        <dbReference type="Pfam" id="PF17763"/>
    </source>
</evidence>
<keyword evidence="11" id="KW-1185">Reference proteome</keyword>
<dbReference type="Proteomes" id="UP001204579">
    <property type="component" value="Unassembled WGS sequence"/>
</dbReference>
<dbReference type="InterPro" id="IPR040919">
    <property type="entry name" value="Asparaginase_C"/>
</dbReference>
<feature type="active site" description="O-isoaspartyl threonine intermediate" evidence="4">
    <location>
        <position position="17"/>
    </location>
</feature>
<accession>A0AAW5MZM3</accession>
<dbReference type="EMBL" id="JANRHJ010000008">
    <property type="protein sequence ID" value="MCR8873921.1"/>
    <property type="molecule type" value="Genomic_DNA"/>
</dbReference>
<proteinExistence type="inferred from homology"/>
<dbReference type="PANTHER" id="PTHR11707:SF28">
    <property type="entry name" value="60 KDA LYSOPHOSPHOLIPASE"/>
    <property type="match status" value="1"/>
</dbReference>
<dbReference type="InterPro" id="IPR037152">
    <property type="entry name" value="L-asparaginase_N_sf"/>
</dbReference>
<dbReference type="PANTHER" id="PTHR11707">
    <property type="entry name" value="L-ASPARAGINASE"/>
    <property type="match status" value="1"/>
</dbReference>
<organism evidence="10 11">
    <name type="scientific">Phocaeicola barnesiae</name>
    <dbReference type="NCBI Taxonomy" id="376804"/>
    <lineage>
        <taxon>Bacteria</taxon>
        <taxon>Pseudomonadati</taxon>
        <taxon>Bacteroidota</taxon>
        <taxon>Bacteroidia</taxon>
        <taxon>Bacteroidales</taxon>
        <taxon>Bacteroidaceae</taxon>
        <taxon>Phocaeicola</taxon>
    </lineage>
</organism>
<evidence type="ECO:0000313" key="11">
    <source>
        <dbReference type="Proteomes" id="UP001204579"/>
    </source>
</evidence>
<dbReference type="FunFam" id="3.40.50.1170:FF:000004">
    <property type="entry name" value="L-asparaginase, type I"/>
    <property type="match status" value="1"/>
</dbReference>
<evidence type="ECO:0000256" key="6">
    <source>
        <dbReference type="PROSITE-ProRule" id="PRU10099"/>
    </source>
</evidence>
<dbReference type="InterPro" id="IPR027473">
    <property type="entry name" value="L-asparaginase_C"/>
</dbReference>
<gene>
    <name evidence="10" type="ORF">NW209_07830</name>
</gene>
<dbReference type="PROSITE" id="PS00144">
    <property type="entry name" value="ASN_GLN_ASE_1"/>
    <property type="match status" value="1"/>
</dbReference>
<dbReference type="InterPro" id="IPR006034">
    <property type="entry name" value="Asparaginase/glutaminase-like"/>
</dbReference>
<evidence type="ECO:0000256" key="5">
    <source>
        <dbReference type="PIRSR" id="PIRSR001220-2"/>
    </source>
</evidence>
<dbReference type="SMART" id="SM00870">
    <property type="entry name" value="Asparaginase"/>
    <property type="match status" value="1"/>
</dbReference>
<dbReference type="GO" id="GO:0004067">
    <property type="term" value="F:asparaginase activity"/>
    <property type="evidence" value="ECO:0007669"/>
    <property type="project" value="UniProtKB-UniRule"/>
</dbReference>
<dbReference type="InterPro" id="IPR036152">
    <property type="entry name" value="Asp/glu_Ase-like_sf"/>
</dbReference>
<dbReference type="PROSITE" id="PS00917">
    <property type="entry name" value="ASN_GLN_ASE_2"/>
    <property type="match status" value="1"/>
</dbReference>
<feature type="active site" evidence="6">
    <location>
        <position position="17"/>
    </location>
</feature>
<evidence type="ECO:0000256" key="3">
    <source>
        <dbReference type="ARBA" id="ARBA00022801"/>
    </source>
</evidence>
<dbReference type="SUPFAM" id="SSF53774">
    <property type="entry name" value="Glutaminase/Asparaginase"/>
    <property type="match status" value="1"/>
</dbReference>
<evidence type="ECO:0000256" key="4">
    <source>
        <dbReference type="PIRSR" id="PIRSR001220-1"/>
    </source>
</evidence>
<evidence type="ECO:0000256" key="7">
    <source>
        <dbReference type="PROSITE-ProRule" id="PRU10100"/>
    </source>
</evidence>
<dbReference type="InterPro" id="IPR027475">
    <property type="entry name" value="Asparaginase/glutaminase_AS2"/>
</dbReference>
<protein>
    <recommendedName>
        <fullName evidence="2">asparaginase</fullName>
        <ecNumber evidence="2">3.5.1.1</ecNumber>
    </recommendedName>
</protein>
<dbReference type="RefSeq" id="WP_022339754.1">
    <property type="nucleotide sequence ID" value="NZ_CALULB010000004.1"/>
</dbReference>
<sequence>MIKSDYPSVLLIYTGGTIGMIENPETGALEAFNFNQLQENVPELKRFNCRISVYQFSSPIDSSDMEPALWSKLVKIIQYNYDSFDGFVILHGTDTMAYTASALSFMLENLAKPVILTGSQLPIGVLRTDGKENLITSIEIAAARHPDGTAVVPEVCIFFENHLLRGNRTTKINAENFNAFRSYNYPALATAGIHIKYEYDRIRKVDPKLPLHAHYVFDTNVIILTLFPGIQENIIRNVLETPGLKAVVLKTYGSGNAPQKPWFIQLLKDATSRGIVIINISQCQTGMVEMARYETGLHLLDAGVISGYDATVESVLTKLMFLLGHKLTTREVRNEMTRCLAGEFTRPEL</sequence>
<dbReference type="InterPro" id="IPR020827">
    <property type="entry name" value="Asparaginase/glutaminase_AS1"/>
</dbReference>